<dbReference type="RefSeq" id="WP_303541900.1">
    <property type="nucleotide sequence ID" value="NZ_JAUOTP010000003.1"/>
</dbReference>
<dbReference type="EMBL" id="JAUOTP010000003">
    <property type="protein sequence ID" value="MDO6414618.1"/>
    <property type="molecule type" value="Genomic_DNA"/>
</dbReference>
<sequence>MIPFAMVMLALGEQPTDAVLPVSGTISMRAMQSGNSARSLEAPFVNAVGQAFSDRGFTTLDGQGHARFTADIKVSRDQLGTTSAAASKSRSGLRSGEGTNVVGAGLSFSLPSSKSRIVPLLRTRLEVQIRRQGDQAVLWKGAAVTVRPGSTPTGDDGAVAADLSDALLRGYPAQSDEVISIP</sequence>
<protein>
    <recommendedName>
        <fullName evidence="3">DUF4136 domain-containing protein</fullName>
    </recommendedName>
</protein>
<name>A0ABT8Y8H8_9SPHN</name>
<keyword evidence="2" id="KW-1185">Reference proteome</keyword>
<comment type="caution">
    <text evidence="1">The sequence shown here is derived from an EMBL/GenBank/DDBJ whole genome shotgun (WGS) entry which is preliminary data.</text>
</comment>
<evidence type="ECO:0000313" key="2">
    <source>
        <dbReference type="Proteomes" id="UP001169764"/>
    </source>
</evidence>
<evidence type="ECO:0000313" key="1">
    <source>
        <dbReference type="EMBL" id="MDO6414618.1"/>
    </source>
</evidence>
<organism evidence="1 2">
    <name type="scientific">Sphingomonas natans</name>
    <dbReference type="NCBI Taxonomy" id="3063330"/>
    <lineage>
        <taxon>Bacteria</taxon>
        <taxon>Pseudomonadati</taxon>
        <taxon>Pseudomonadota</taxon>
        <taxon>Alphaproteobacteria</taxon>
        <taxon>Sphingomonadales</taxon>
        <taxon>Sphingomonadaceae</taxon>
        <taxon>Sphingomonas</taxon>
    </lineage>
</organism>
<evidence type="ECO:0008006" key="3">
    <source>
        <dbReference type="Google" id="ProtNLM"/>
    </source>
</evidence>
<proteinExistence type="predicted"/>
<reference evidence="1" key="1">
    <citation type="submission" date="2023-07" db="EMBL/GenBank/DDBJ databases">
        <authorList>
            <person name="Kim M."/>
        </authorList>
    </citation>
    <scope>NUCLEOTIDE SEQUENCE</scope>
    <source>
        <strain evidence="1">BIUV-7</strain>
    </source>
</reference>
<dbReference type="Proteomes" id="UP001169764">
    <property type="component" value="Unassembled WGS sequence"/>
</dbReference>
<gene>
    <name evidence="1" type="ORF">Q4F19_09520</name>
</gene>
<accession>A0ABT8Y8H8</accession>